<dbReference type="Proteomes" id="UP000307602">
    <property type="component" value="Unassembled WGS sequence"/>
</dbReference>
<reference evidence="1 2" key="1">
    <citation type="submission" date="2019-04" db="EMBL/GenBank/DDBJ databases">
        <authorList>
            <person name="Liu A."/>
        </authorList>
    </citation>
    <scope>NUCLEOTIDE SEQUENCE [LARGE SCALE GENOMIC DNA]</scope>
    <source>
        <strain evidence="1 2">RZ03</strain>
    </source>
</reference>
<keyword evidence="2" id="KW-1185">Reference proteome</keyword>
<evidence type="ECO:0000313" key="2">
    <source>
        <dbReference type="Proteomes" id="UP000307602"/>
    </source>
</evidence>
<accession>A0A4S1E1Q3</accession>
<protein>
    <submittedName>
        <fullName evidence="1">Uncharacterized protein</fullName>
    </submittedName>
</protein>
<dbReference type="Gene3D" id="2.70.98.70">
    <property type="match status" value="1"/>
</dbReference>
<proteinExistence type="predicted"/>
<comment type="caution">
    <text evidence="1">The sequence shown here is derived from an EMBL/GenBank/DDBJ whole genome shotgun (WGS) entry which is preliminary data.</text>
</comment>
<dbReference type="AlphaFoldDB" id="A0A4S1E1Q3"/>
<dbReference type="OrthoDB" id="7335480at2"/>
<name>A0A4S1E1Q3_9FLAO</name>
<organism evidence="1 2">
    <name type="scientific">Flavivirga rizhaonensis</name>
    <dbReference type="NCBI Taxonomy" id="2559571"/>
    <lineage>
        <taxon>Bacteria</taxon>
        <taxon>Pseudomonadati</taxon>
        <taxon>Bacteroidota</taxon>
        <taxon>Flavobacteriia</taxon>
        <taxon>Flavobacteriales</taxon>
        <taxon>Flavobacteriaceae</taxon>
        <taxon>Flavivirga</taxon>
    </lineage>
</organism>
<dbReference type="RefSeq" id="WP_135874326.1">
    <property type="nucleotide sequence ID" value="NZ_SRSO01000001.1"/>
</dbReference>
<dbReference type="EMBL" id="SRSO01000001">
    <property type="protein sequence ID" value="TGV04611.1"/>
    <property type="molecule type" value="Genomic_DNA"/>
</dbReference>
<gene>
    <name evidence="1" type="ORF">EM932_00350</name>
</gene>
<sequence length="148" mass="16600">MDRVLTSQLRKIEALWHWHPDCTVMKDGTVVKTDNALGNLAVVPVSSQSFKIDLIKGQEDPVQGWYSSEYNKVEASTTSSYSTEIDNDETLVWMLIPGEKTIPNLSVKIISETANGVQIKVTSPHKKWILDIPYQNSSKAKLTKLENP</sequence>
<evidence type="ECO:0000313" key="1">
    <source>
        <dbReference type="EMBL" id="TGV04611.1"/>
    </source>
</evidence>